<gene>
    <name evidence="2" type="ORF">Oscil6304_4110</name>
</gene>
<accession>K9TNP5</accession>
<proteinExistence type="predicted"/>
<name>K9TNP5_9CYAN</name>
<protein>
    <submittedName>
        <fullName evidence="2">Uncharacterized protein</fullName>
    </submittedName>
</protein>
<keyword evidence="1" id="KW-0812">Transmembrane</keyword>
<dbReference type="InParanoid" id="K9TNP5"/>
<feature type="transmembrane region" description="Helical" evidence="1">
    <location>
        <begin position="240"/>
        <end position="259"/>
    </location>
</feature>
<dbReference type="EMBL" id="CP003607">
    <property type="protein sequence ID" value="AFY83639.1"/>
    <property type="molecule type" value="Genomic_DNA"/>
</dbReference>
<dbReference type="HOGENOM" id="CLU_992947_0_0_3"/>
<evidence type="ECO:0000313" key="3">
    <source>
        <dbReference type="Proteomes" id="UP000010367"/>
    </source>
</evidence>
<sequence>MRYLSAENAATASINLYRKRFKTYFKISLVSHLWLLIPVYGWAKFYAGIALMSRLAFSEINGKTETINEAQTHINPRIWKFLVAAILASLGFAYRAFFWVLLWSICVGIISSLLVLVFSSLLALNYGLMALFGLLFLVVILCIYAWFFLKMIEIYSPFFIYEIPLAIEEEMTSSTTITRSRQLVEGLRRSVVKTIMIPFIATLPISILSILLWFLIVGLIQEGTSTTSEESTYSVIEQVVWVIYWGSFNILLTPFWQVLKSIAYYNLRCQKEAFDLPITLSSPALSDDAGDFMGLGSES</sequence>
<feature type="transmembrane region" description="Helical" evidence="1">
    <location>
        <begin position="101"/>
        <end position="122"/>
    </location>
</feature>
<keyword evidence="1" id="KW-1133">Transmembrane helix</keyword>
<organism evidence="2 3">
    <name type="scientific">Oscillatoria acuminata PCC 6304</name>
    <dbReference type="NCBI Taxonomy" id="56110"/>
    <lineage>
        <taxon>Bacteria</taxon>
        <taxon>Bacillati</taxon>
        <taxon>Cyanobacteriota</taxon>
        <taxon>Cyanophyceae</taxon>
        <taxon>Oscillatoriophycideae</taxon>
        <taxon>Oscillatoriales</taxon>
        <taxon>Oscillatoriaceae</taxon>
        <taxon>Oscillatoria</taxon>
    </lineage>
</organism>
<dbReference type="RefSeq" id="WP_015150263.1">
    <property type="nucleotide sequence ID" value="NC_019693.1"/>
</dbReference>
<evidence type="ECO:0000313" key="2">
    <source>
        <dbReference type="EMBL" id="AFY83639.1"/>
    </source>
</evidence>
<keyword evidence="1" id="KW-0472">Membrane</keyword>
<dbReference type="STRING" id="56110.Oscil6304_4110"/>
<feature type="transmembrane region" description="Helical" evidence="1">
    <location>
        <begin position="128"/>
        <end position="149"/>
    </location>
</feature>
<feature type="transmembrane region" description="Helical" evidence="1">
    <location>
        <begin position="78"/>
        <end position="94"/>
    </location>
</feature>
<dbReference type="AlphaFoldDB" id="K9TNP5"/>
<evidence type="ECO:0000256" key="1">
    <source>
        <dbReference type="SAM" id="Phobius"/>
    </source>
</evidence>
<dbReference type="OrthoDB" id="426215at2"/>
<dbReference type="Proteomes" id="UP000010367">
    <property type="component" value="Chromosome"/>
</dbReference>
<dbReference type="eggNOG" id="COG1714">
    <property type="taxonomic scope" value="Bacteria"/>
</dbReference>
<dbReference type="KEGG" id="oac:Oscil6304_4110"/>
<reference evidence="2 3" key="1">
    <citation type="submission" date="2012-06" db="EMBL/GenBank/DDBJ databases">
        <title>Finished chromosome of genome of Oscillatoria acuminata PCC 6304.</title>
        <authorList>
            <consortium name="US DOE Joint Genome Institute"/>
            <person name="Gugger M."/>
            <person name="Coursin T."/>
            <person name="Rippka R."/>
            <person name="Tandeau De Marsac N."/>
            <person name="Huntemann M."/>
            <person name="Wei C.-L."/>
            <person name="Han J."/>
            <person name="Detter J.C."/>
            <person name="Han C."/>
            <person name="Tapia R."/>
            <person name="Davenport K."/>
            <person name="Daligault H."/>
            <person name="Erkkila T."/>
            <person name="Gu W."/>
            <person name="Munk A.C.C."/>
            <person name="Teshima H."/>
            <person name="Xu Y."/>
            <person name="Chain P."/>
            <person name="Chen A."/>
            <person name="Krypides N."/>
            <person name="Mavromatis K."/>
            <person name="Markowitz V."/>
            <person name="Szeto E."/>
            <person name="Ivanova N."/>
            <person name="Mikhailova N."/>
            <person name="Ovchinnikova G."/>
            <person name="Pagani I."/>
            <person name="Pati A."/>
            <person name="Goodwin L."/>
            <person name="Peters L."/>
            <person name="Pitluck S."/>
            <person name="Woyke T."/>
            <person name="Kerfeld C."/>
        </authorList>
    </citation>
    <scope>NUCLEOTIDE SEQUENCE [LARGE SCALE GENOMIC DNA]</scope>
    <source>
        <strain evidence="2 3">PCC 6304</strain>
    </source>
</reference>
<feature type="transmembrane region" description="Helical" evidence="1">
    <location>
        <begin position="24"/>
        <end position="43"/>
    </location>
</feature>
<keyword evidence="3" id="KW-1185">Reference proteome</keyword>
<feature type="transmembrane region" description="Helical" evidence="1">
    <location>
        <begin position="195"/>
        <end position="220"/>
    </location>
</feature>